<dbReference type="Pfam" id="PF06821">
    <property type="entry name" value="Ser_hydrolase"/>
    <property type="match status" value="1"/>
</dbReference>
<dbReference type="Pfam" id="PF08264">
    <property type="entry name" value="Anticodon_1"/>
    <property type="match status" value="1"/>
</dbReference>
<dbReference type="GO" id="GO:0005829">
    <property type="term" value="C:cytosol"/>
    <property type="evidence" value="ECO:0007669"/>
    <property type="project" value="TreeGrafter"/>
</dbReference>
<comment type="catalytic activity">
    <reaction evidence="8">
        <text>tRNA(Leu) + L-leucine + ATP = L-leucyl-tRNA(Leu) + AMP + diphosphate</text>
        <dbReference type="Rhea" id="RHEA:11688"/>
        <dbReference type="Rhea" id="RHEA-COMP:9613"/>
        <dbReference type="Rhea" id="RHEA-COMP:9622"/>
        <dbReference type="ChEBI" id="CHEBI:30616"/>
        <dbReference type="ChEBI" id="CHEBI:33019"/>
        <dbReference type="ChEBI" id="CHEBI:57427"/>
        <dbReference type="ChEBI" id="CHEBI:78442"/>
        <dbReference type="ChEBI" id="CHEBI:78494"/>
        <dbReference type="ChEBI" id="CHEBI:456215"/>
        <dbReference type="EC" id="6.1.1.4"/>
    </reaction>
</comment>
<name>A0A1F6N8W7_9BACT</name>
<keyword evidence="5" id="KW-0067">ATP-binding</keyword>
<dbReference type="SUPFAM" id="SSF50677">
    <property type="entry name" value="ValRS/IleRS/LeuRS editing domain"/>
    <property type="match status" value="1"/>
</dbReference>
<dbReference type="PANTHER" id="PTHR43740:SF2">
    <property type="entry name" value="LEUCINE--TRNA LIGASE, MITOCHONDRIAL"/>
    <property type="match status" value="1"/>
</dbReference>
<dbReference type="SUPFAM" id="SSF52374">
    <property type="entry name" value="Nucleotidylyl transferase"/>
    <property type="match status" value="1"/>
</dbReference>
<evidence type="ECO:0000259" key="10">
    <source>
        <dbReference type="Pfam" id="PF08264"/>
    </source>
</evidence>
<comment type="caution">
    <text evidence="12">The sequence shown here is derived from an EMBL/GenBank/DDBJ whole genome shotgun (WGS) entry which is preliminary data.</text>
</comment>
<dbReference type="Pfam" id="PF13603">
    <property type="entry name" value="tRNA-synt_1_2"/>
    <property type="match status" value="1"/>
</dbReference>
<dbReference type="Gene3D" id="3.90.740.10">
    <property type="entry name" value="Valyl/Leucyl/Isoleucyl-tRNA synthetase, editing domain"/>
    <property type="match status" value="1"/>
</dbReference>
<dbReference type="GO" id="GO:0002161">
    <property type="term" value="F:aminoacyl-tRNA deacylase activity"/>
    <property type="evidence" value="ECO:0007669"/>
    <property type="project" value="InterPro"/>
</dbReference>
<comment type="similarity">
    <text evidence="1">Belongs to the class-I aminoacyl-tRNA synthetase family.</text>
</comment>
<dbReference type="InterPro" id="IPR025709">
    <property type="entry name" value="Leu_tRNA-synth_edit"/>
</dbReference>
<evidence type="ECO:0000256" key="1">
    <source>
        <dbReference type="ARBA" id="ARBA00005594"/>
    </source>
</evidence>
<dbReference type="Proteomes" id="UP000178726">
    <property type="component" value="Unassembled WGS sequence"/>
</dbReference>
<dbReference type="InterPro" id="IPR002302">
    <property type="entry name" value="Leu-tRNA-ligase"/>
</dbReference>
<evidence type="ECO:0000256" key="2">
    <source>
        <dbReference type="ARBA" id="ARBA00013164"/>
    </source>
</evidence>
<reference evidence="12 13" key="1">
    <citation type="journal article" date="2016" name="Nat. Commun.">
        <title>Thousands of microbial genomes shed light on interconnected biogeochemical processes in an aquifer system.</title>
        <authorList>
            <person name="Anantharaman K."/>
            <person name="Brown C.T."/>
            <person name="Hug L.A."/>
            <person name="Sharon I."/>
            <person name="Castelle C.J."/>
            <person name="Probst A.J."/>
            <person name="Thomas B.C."/>
            <person name="Singh A."/>
            <person name="Wilkins M.J."/>
            <person name="Karaoz U."/>
            <person name="Brodie E.L."/>
            <person name="Williams K.H."/>
            <person name="Hubbard S.S."/>
            <person name="Banfield J.F."/>
        </authorList>
    </citation>
    <scope>NUCLEOTIDE SEQUENCE [LARGE SCALE GENOMIC DNA]</scope>
</reference>
<dbReference type="EC" id="6.1.1.4" evidence="2"/>
<keyword evidence="6" id="KW-0648">Protein biosynthesis</keyword>
<evidence type="ECO:0000259" key="9">
    <source>
        <dbReference type="Pfam" id="PF00133"/>
    </source>
</evidence>
<evidence type="ECO:0000256" key="5">
    <source>
        <dbReference type="ARBA" id="ARBA00022840"/>
    </source>
</evidence>
<evidence type="ECO:0000313" key="13">
    <source>
        <dbReference type="Proteomes" id="UP000178726"/>
    </source>
</evidence>
<dbReference type="Gene3D" id="3.40.50.1820">
    <property type="entry name" value="alpha/beta hydrolase"/>
    <property type="match status" value="1"/>
</dbReference>
<dbReference type="InterPro" id="IPR013155">
    <property type="entry name" value="M/V/L/I-tRNA-synth_anticd-bd"/>
</dbReference>
<dbReference type="CDD" id="cd07958">
    <property type="entry name" value="Anticodon_Ia_Leu_BEm"/>
    <property type="match status" value="1"/>
</dbReference>
<dbReference type="InterPro" id="IPR010662">
    <property type="entry name" value="RBBP9/YdeN"/>
</dbReference>
<organism evidence="12 13">
    <name type="scientific">Candidatus Magasanikbacteria bacterium RIFCSPLOWO2_02_FULL_44_11</name>
    <dbReference type="NCBI Taxonomy" id="1798689"/>
    <lineage>
        <taxon>Bacteria</taxon>
        <taxon>Candidatus Magasanikiibacteriota</taxon>
    </lineage>
</organism>
<evidence type="ECO:0000313" key="12">
    <source>
        <dbReference type="EMBL" id="OGH80362.1"/>
    </source>
</evidence>
<evidence type="ECO:0000256" key="4">
    <source>
        <dbReference type="ARBA" id="ARBA00022741"/>
    </source>
</evidence>
<dbReference type="Gene3D" id="1.10.730.10">
    <property type="entry name" value="Isoleucyl-tRNA Synthetase, Domain 1"/>
    <property type="match status" value="1"/>
</dbReference>
<dbReference type="EMBL" id="MFQK01000052">
    <property type="protein sequence ID" value="OGH80362.1"/>
    <property type="molecule type" value="Genomic_DNA"/>
</dbReference>
<proteinExistence type="inferred from homology"/>
<gene>
    <name evidence="12" type="ORF">A3I29_01935</name>
</gene>
<keyword evidence="3" id="KW-0436">Ligase</keyword>
<dbReference type="STRING" id="1798689.A3I29_01935"/>
<dbReference type="InterPro" id="IPR009080">
    <property type="entry name" value="tRNAsynth_Ia_anticodon-bd"/>
</dbReference>
<evidence type="ECO:0000256" key="6">
    <source>
        <dbReference type="ARBA" id="ARBA00022917"/>
    </source>
</evidence>
<dbReference type="SUPFAM" id="SSF53474">
    <property type="entry name" value="alpha/beta-Hydrolases"/>
    <property type="match status" value="1"/>
</dbReference>
<keyword evidence="7" id="KW-0030">Aminoacyl-tRNA synthetase</keyword>
<evidence type="ECO:0000256" key="3">
    <source>
        <dbReference type="ARBA" id="ARBA00022598"/>
    </source>
</evidence>
<accession>A0A1F6N8W7</accession>
<sequence length="887" mass="101012">MQFFKHGLAYKKNQPINWCPKDKIGLANEEVVGGCCERCGTPVEQRNKEQWMLAITKYADKLLEGLKEVDYITPARVQQENWIGKSEGAEIDFSLRFVPGQADGKHKAKIFTTRPDTIFGATFLAISPELAQTWLGVGWQASPAVKKYVAQALQDRAAATREEQAKTGIDAGIKAVNPATKEEIPVWITNYVLGNVGTGAIMGVPAHDQRDFDFAKKFNLPIKQVIEPHIIDVDHPTRSDKKDAPRVVVQGIVKHWDKDEIIQLRGETAYEGEGILINSGKYSGLTSAEAKKKIIEAVGGRMKTNYKLRDWVFSRQRYWGEPIPLVFCEHCKNIKQKVLLIHGFTGRGDKNWLPWMKQQLEKQGFEVFAPTMSTTDHPILEKWMDELAPYVEKLGEDDIIVGHSLGGKAALHILERINKKIGHVYLVAPVIKQVTDSELQDKKDKRPEKDYFSAKAFWNAPLNWKKIEENIISSDVIFSDNDPSVPYVGHEVFPARWRIQELHNYEHFTQAEIPVLFENILQSKNTGWVPLPESELPLKLPKVKKYEPTDTGESPLASIEKWVKTKCPRCGGPARRETDTMPNWAGSSWYFLRYTDPRNDKALADQKKLAYWMAVDWYNGGMEHTVLHLLYSRFWNQFLYDIGVVPTREPYQKRTSHGMILGPDGEKMSKSRGNVINPDEMVEQFGTDAFRIYIMFMGPFDQAVMWDTNGLVGVRRFLDRVWNLQEKISDSKDSPEIISQLHQTIKKVTEDIEAMRFNTAIAKMMELVNELSKLEKISKQTFSTLVQLLSPFAPHIAEELWEKYGHGQDLAYSAWPKYDAALAKTATVTLAVQINGKVRDTVEVDTEITEGKVRDIVLANEKVQKWLEGKEPKKIIYIKGKLVSIVV</sequence>
<protein>
    <recommendedName>
        <fullName evidence="2">leucine--tRNA ligase</fullName>
        <ecNumber evidence="2">6.1.1.4</ecNumber>
    </recommendedName>
</protein>
<evidence type="ECO:0000259" key="11">
    <source>
        <dbReference type="Pfam" id="PF13603"/>
    </source>
</evidence>
<dbReference type="InterPro" id="IPR014729">
    <property type="entry name" value="Rossmann-like_a/b/a_fold"/>
</dbReference>
<dbReference type="PRINTS" id="PR00985">
    <property type="entry name" value="TRNASYNTHLEU"/>
</dbReference>
<dbReference type="SUPFAM" id="SSF47323">
    <property type="entry name" value="Anticodon-binding domain of a subclass of class I aminoacyl-tRNA synthetases"/>
    <property type="match status" value="1"/>
</dbReference>
<dbReference type="AlphaFoldDB" id="A0A1F6N8W7"/>
<dbReference type="Gene3D" id="3.10.20.590">
    <property type="match status" value="1"/>
</dbReference>
<feature type="domain" description="Methionyl/Valyl/Leucyl/Isoleucyl-tRNA synthetase anticodon-binding" evidence="10">
    <location>
        <begin position="736"/>
        <end position="846"/>
    </location>
</feature>
<dbReference type="FunFam" id="1.10.730.10:FF:000011">
    <property type="entry name" value="Leucine--tRNA ligase chloroplastic/mitochondrial"/>
    <property type="match status" value="1"/>
</dbReference>
<evidence type="ECO:0000256" key="7">
    <source>
        <dbReference type="ARBA" id="ARBA00023146"/>
    </source>
</evidence>
<feature type="domain" description="Leucyl-tRNA synthetase editing" evidence="11">
    <location>
        <begin position="80"/>
        <end position="297"/>
    </location>
</feature>
<dbReference type="InterPro" id="IPR002300">
    <property type="entry name" value="aa-tRNA-synth_Ia"/>
</dbReference>
<dbReference type="Gene3D" id="3.40.50.620">
    <property type="entry name" value="HUPs"/>
    <property type="match status" value="2"/>
</dbReference>
<evidence type="ECO:0000256" key="8">
    <source>
        <dbReference type="ARBA" id="ARBA00047469"/>
    </source>
</evidence>
<dbReference type="GO" id="GO:0006429">
    <property type="term" value="P:leucyl-tRNA aminoacylation"/>
    <property type="evidence" value="ECO:0007669"/>
    <property type="project" value="InterPro"/>
</dbReference>
<dbReference type="GO" id="GO:0004823">
    <property type="term" value="F:leucine-tRNA ligase activity"/>
    <property type="evidence" value="ECO:0007669"/>
    <property type="project" value="UniProtKB-EC"/>
</dbReference>
<dbReference type="PANTHER" id="PTHR43740">
    <property type="entry name" value="LEUCYL-TRNA SYNTHETASE"/>
    <property type="match status" value="1"/>
</dbReference>
<dbReference type="GO" id="GO:0005524">
    <property type="term" value="F:ATP binding"/>
    <property type="evidence" value="ECO:0007669"/>
    <property type="project" value="UniProtKB-KW"/>
</dbReference>
<feature type="domain" description="Aminoacyl-tRNA synthetase class Ia" evidence="9">
    <location>
        <begin position="607"/>
        <end position="704"/>
    </location>
</feature>
<dbReference type="InterPro" id="IPR009008">
    <property type="entry name" value="Val/Leu/Ile-tRNA-synth_edit"/>
</dbReference>
<dbReference type="InterPro" id="IPR029058">
    <property type="entry name" value="AB_hydrolase_fold"/>
</dbReference>
<dbReference type="Pfam" id="PF00133">
    <property type="entry name" value="tRNA-synt_1"/>
    <property type="match status" value="1"/>
</dbReference>
<keyword evidence="4" id="KW-0547">Nucleotide-binding</keyword>